<evidence type="ECO:0000313" key="2">
    <source>
        <dbReference type="Proteomes" id="UP000886998"/>
    </source>
</evidence>
<gene>
    <name evidence="1" type="ORF">TNIN_344401</name>
</gene>
<dbReference type="AlphaFoldDB" id="A0A8X7C847"/>
<organism evidence="1 2">
    <name type="scientific">Trichonephila inaurata madagascariensis</name>
    <dbReference type="NCBI Taxonomy" id="2747483"/>
    <lineage>
        <taxon>Eukaryota</taxon>
        <taxon>Metazoa</taxon>
        <taxon>Ecdysozoa</taxon>
        <taxon>Arthropoda</taxon>
        <taxon>Chelicerata</taxon>
        <taxon>Arachnida</taxon>
        <taxon>Araneae</taxon>
        <taxon>Araneomorphae</taxon>
        <taxon>Entelegynae</taxon>
        <taxon>Araneoidea</taxon>
        <taxon>Nephilidae</taxon>
        <taxon>Trichonephila</taxon>
        <taxon>Trichonephila inaurata</taxon>
    </lineage>
</organism>
<sequence length="147" mass="16925">MEDSKQLKKRARIFATKLVHCVMRKEVPTWTSESAFEDDDIFPNLMQTEIEKICELNSLSVLCDYRRSFAGKEKTIEAFNKFCSSMSSITLQQEVKLETFLNYAAFLAKMSTYIYKAVIEAPDIAICHISYVLATRYPDLLLKKASK</sequence>
<dbReference type="Proteomes" id="UP000886998">
    <property type="component" value="Unassembled WGS sequence"/>
</dbReference>
<name>A0A8X7C847_9ARAC</name>
<accession>A0A8X7C847</accession>
<comment type="caution">
    <text evidence="1">The sequence shown here is derived from an EMBL/GenBank/DDBJ whole genome shotgun (WGS) entry which is preliminary data.</text>
</comment>
<reference evidence="1" key="1">
    <citation type="submission" date="2020-08" db="EMBL/GenBank/DDBJ databases">
        <title>Multicomponent nature underlies the extraordinary mechanical properties of spider dragline silk.</title>
        <authorList>
            <person name="Kono N."/>
            <person name="Nakamura H."/>
            <person name="Mori M."/>
            <person name="Yoshida Y."/>
            <person name="Ohtoshi R."/>
            <person name="Malay A.D."/>
            <person name="Moran D.A.P."/>
            <person name="Tomita M."/>
            <person name="Numata K."/>
            <person name="Arakawa K."/>
        </authorList>
    </citation>
    <scope>NUCLEOTIDE SEQUENCE</scope>
</reference>
<proteinExistence type="predicted"/>
<dbReference type="EMBL" id="BMAV01013518">
    <property type="protein sequence ID" value="GFY61261.1"/>
    <property type="molecule type" value="Genomic_DNA"/>
</dbReference>
<protein>
    <submittedName>
        <fullName evidence="1">Uncharacterized protein</fullName>
    </submittedName>
</protein>
<keyword evidence="2" id="KW-1185">Reference proteome</keyword>
<evidence type="ECO:0000313" key="1">
    <source>
        <dbReference type="EMBL" id="GFY61261.1"/>
    </source>
</evidence>